<proteinExistence type="predicted"/>
<accession>A6HTR1</accession>
<organism evidence="1 2">
    <name type="scientific">Rattus norvegicus</name>
    <name type="common">Rat</name>
    <dbReference type="NCBI Taxonomy" id="10116"/>
    <lineage>
        <taxon>Eukaryota</taxon>
        <taxon>Metazoa</taxon>
        <taxon>Chordata</taxon>
        <taxon>Craniata</taxon>
        <taxon>Vertebrata</taxon>
        <taxon>Euteleostomi</taxon>
        <taxon>Mammalia</taxon>
        <taxon>Eutheria</taxon>
        <taxon>Euarchontoglires</taxon>
        <taxon>Glires</taxon>
        <taxon>Rodentia</taxon>
        <taxon>Myomorpha</taxon>
        <taxon>Muroidea</taxon>
        <taxon>Muridae</taxon>
        <taxon>Murinae</taxon>
        <taxon>Rattus</taxon>
    </lineage>
</organism>
<evidence type="ECO:0000313" key="2">
    <source>
        <dbReference type="Proteomes" id="UP000234681"/>
    </source>
</evidence>
<dbReference type="Proteomes" id="UP000234681">
    <property type="component" value="Chromosome 15"/>
</dbReference>
<sequence>MSGVELYTAALWFVCSLHIA</sequence>
<dbReference type="AlphaFoldDB" id="A6HTR1"/>
<protein>
    <submittedName>
        <fullName evidence="1">RCG36888</fullName>
    </submittedName>
</protein>
<reference evidence="1 2" key="1">
    <citation type="submission" date="2005-07" db="EMBL/GenBank/DDBJ databases">
        <authorList>
            <person name="Mural R.J."/>
            <person name="Li P.W."/>
            <person name="Adams M.D."/>
            <person name="Amanatides P.G."/>
            <person name="Baden-Tillson H."/>
            <person name="Barnstead M."/>
            <person name="Chin S.H."/>
            <person name="Dew I."/>
            <person name="Evans C.A."/>
            <person name="Ferriera S."/>
            <person name="Flanigan M."/>
            <person name="Fosler C."/>
            <person name="Glodek A."/>
            <person name="Gu Z."/>
            <person name="Holt R.A."/>
            <person name="Jennings D."/>
            <person name="Kraft C.L."/>
            <person name="Lu F."/>
            <person name="Nguyen T."/>
            <person name="Nusskern D.R."/>
            <person name="Pfannkoch C.M."/>
            <person name="Sitter C."/>
            <person name="Sutton G.G."/>
            <person name="Venter J.C."/>
            <person name="Wang Z."/>
            <person name="Woodage T."/>
            <person name="Zheng X.H."/>
            <person name="Zhong F."/>
        </authorList>
    </citation>
    <scope>NUCLEOTIDE SEQUENCE [LARGE SCALE GENOMIC DNA]</scope>
    <source>
        <strain>BN</strain>
        <strain evidence="2">Sprague-Dawley</strain>
    </source>
</reference>
<dbReference type="EMBL" id="CH473951">
    <property type="protein sequence ID" value="EDM02274.1"/>
    <property type="molecule type" value="Genomic_DNA"/>
</dbReference>
<gene>
    <name evidence="1" type="ORF">rCG_36888</name>
</gene>
<name>A6HTR1_RAT</name>
<evidence type="ECO:0000313" key="1">
    <source>
        <dbReference type="EMBL" id="EDM02274.1"/>
    </source>
</evidence>